<reference evidence="1" key="1">
    <citation type="journal article" date="2011" name="Genome Biol.">
        <title>The draft genome of the carcinogenic human liver fluke Clonorchis sinensis.</title>
        <authorList>
            <person name="Wang X."/>
            <person name="Chen W."/>
            <person name="Huang Y."/>
            <person name="Sun J."/>
            <person name="Men J."/>
            <person name="Liu H."/>
            <person name="Luo F."/>
            <person name="Guo L."/>
            <person name="Lv X."/>
            <person name="Deng C."/>
            <person name="Zhou C."/>
            <person name="Fan Y."/>
            <person name="Li X."/>
            <person name="Huang L."/>
            <person name="Hu Y."/>
            <person name="Liang C."/>
            <person name="Hu X."/>
            <person name="Xu J."/>
            <person name="Yu X."/>
        </authorList>
    </citation>
    <scope>NUCLEOTIDE SEQUENCE [LARGE SCALE GENOMIC DNA]</scope>
    <source>
        <strain evidence="1">Henan</strain>
    </source>
</reference>
<gene>
    <name evidence="1" type="ORF">CLF_106608</name>
</gene>
<reference key="2">
    <citation type="submission" date="2011-10" db="EMBL/GenBank/DDBJ databases">
        <title>The genome and transcriptome sequence of Clonorchis sinensis provide insights into the carcinogenic liver fluke.</title>
        <authorList>
            <person name="Wang X."/>
            <person name="Huang Y."/>
            <person name="Chen W."/>
            <person name="Liu H."/>
            <person name="Guo L."/>
            <person name="Chen Y."/>
            <person name="Luo F."/>
            <person name="Zhou W."/>
            <person name="Sun J."/>
            <person name="Mao Q."/>
            <person name="Liang P."/>
            <person name="Zhou C."/>
            <person name="Tian Y."/>
            <person name="Men J."/>
            <person name="Lv X."/>
            <person name="Huang L."/>
            <person name="Zhou J."/>
            <person name="Hu Y."/>
            <person name="Li R."/>
            <person name="Zhang F."/>
            <person name="Lei H."/>
            <person name="Li X."/>
            <person name="Hu X."/>
            <person name="Liang C."/>
            <person name="Xu J."/>
            <person name="Wu Z."/>
            <person name="Yu X."/>
        </authorList>
    </citation>
    <scope>NUCLEOTIDE SEQUENCE</scope>
    <source>
        <strain>Henan</strain>
    </source>
</reference>
<evidence type="ECO:0000313" key="2">
    <source>
        <dbReference type="Proteomes" id="UP000008909"/>
    </source>
</evidence>
<feature type="non-terminal residue" evidence="1">
    <location>
        <position position="577"/>
    </location>
</feature>
<proteinExistence type="predicted"/>
<sequence length="577" mass="66566">MQTEKLDRPEGPKKRKMRRRWRRPRSVALDSFDWSSQVSCHRIYQELKWLLISSKAERLDRWAQLSYSSVCPTEVLEMPEDQEVADNAFPTVAQPADRKLTRLFQLKVLRHPTFVSKRLQTRPENKALHPSTALSQRLKIRCFKQAPFLGKSDREMIYEQLRSSTFIIVNNNAISVMTISLIRLRAYVNFVKMSLVFGFSKNDESFAQGLERPTRLDPNSTVRLFDSLNIKMRKRRLFLVPVYSSTDHSSETEKDRIYGDLSNTHFRTTDFVSLFKSYTLCKQTTGDLPDPIKKRSQVVTDLFTKLGTVVAKISSPMVGTSLVCAASTDKFQGQCRIRRNIKTTEPRAADQQCNQNALGQDTEPLIFNNGIHIMWSLVDRLLKRNCQTLQLSRSTWVPVGSWDHPYNRCSRLSMVSESKYQTDSDYYGGPCRSHGLTAQNVPKRVECLNRKNHSDCSNILKNMHGNRQGQRCRTIANQPERINEHAIKRENPSQNTRDRFRTVRIRMEDVLYPYSNHPCNKAYPTDAVHRLSHNRIRLLINPLSSELPTTIPVYRKRGGTVVLVVADDFDSSSNGLY</sequence>
<evidence type="ECO:0000313" key="1">
    <source>
        <dbReference type="EMBL" id="GAA51675.1"/>
    </source>
</evidence>
<protein>
    <submittedName>
        <fullName evidence="1">Uncharacterized protein</fullName>
    </submittedName>
</protein>
<name>G7YFE2_CLOSI</name>
<dbReference type="EMBL" id="DF143185">
    <property type="protein sequence ID" value="GAA51675.1"/>
    <property type="molecule type" value="Genomic_DNA"/>
</dbReference>
<dbReference type="Proteomes" id="UP000008909">
    <property type="component" value="Unassembled WGS sequence"/>
</dbReference>
<organism evidence="1 2">
    <name type="scientific">Clonorchis sinensis</name>
    <name type="common">Chinese liver fluke</name>
    <dbReference type="NCBI Taxonomy" id="79923"/>
    <lineage>
        <taxon>Eukaryota</taxon>
        <taxon>Metazoa</taxon>
        <taxon>Spiralia</taxon>
        <taxon>Lophotrochozoa</taxon>
        <taxon>Platyhelminthes</taxon>
        <taxon>Trematoda</taxon>
        <taxon>Digenea</taxon>
        <taxon>Opisthorchiida</taxon>
        <taxon>Opisthorchiata</taxon>
        <taxon>Opisthorchiidae</taxon>
        <taxon>Clonorchis</taxon>
    </lineage>
</organism>
<accession>G7YFE2</accession>
<keyword evidence="2" id="KW-1185">Reference proteome</keyword>
<dbReference type="AlphaFoldDB" id="G7YFE2"/>